<evidence type="ECO:0000259" key="10">
    <source>
        <dbReference type="Pfam" id="PF07683"/>
    </source>
</evidence>
<evidence type="ECO:0000256" key="3">
    <source>
        <dbReference type="ARBA" id="ARBA00022833"/>
    </source>
</evidence>
<evidence type="ECO:0000313" key="12">
    <source>
        <dbReference type="Proteomes" id="UP000565441"/>
    </source>
</evidence>
<dbReference type="InterPro" id="IPR051316">
    <property type="entry name" value="Zinc-reg_GTPase_activator"/>
</dbReference>
<evidence type="ECO:0000256" key="4">
    <source>
        <dbReference type="ARBA" id="ARBA00023134"/>
    </source>
</evidence>
<dbReference type="Pfam" id="PF02492">
    <property type="entry name" value="cobW"/>
    <property type="match status" value="1"/>
</dbReference>
<accession>A0A8H5HFW1</accession>
<comment type="caution">
    <text evidence="11">The sequence shown here is derived from an EMBL/GenBank/DDBJ whole genome shotgun (WGS) entry which is preliminary data.</text>
</comment>
<feature type="domain" description="CobW C-terminal" evidence="10">
    <location>
        <begin position="346"/>
        <end position="414"/>
    </location>
</feature>
<dbReference type="InterPro" id="IPR003495">
    <property type="entry name" value="CobW/HypB/UreG_nucleotide-bd"/>
</dbReference>
<keyword evidence="3" id="KW-0862">Zinc</keyword>
<gene>
    <name evidence="11" type="ORF">D9615_002752</name>
</gene>
<dbReference type="Proteomes" id="UP000565441">
    <property type="component" value="Unassembled WGS sequence"/>
</dbReference>
<keyword evidence="2" id="KW-0378">Hydrolase</keyword>
<dbReference type="SUPFAM" id="SSF90002">
    <property type="entry name" value="Hypothetical protein YjiA, C-terminal domain"/>
    <property type="match status" value="1"/>
</dbReference>
<dbReference type="PANTHER" id="PTHR13748">
    <property type="entry name" value="COBW-RELATED"/>
    <property type="match status" value="1"/>
</dbReference>
<sequence>MDIDSDDEIPTLIEHPTTARTAARVPLTIICGFLGAGKSTLLKRILTERHGYRIAVIMNEFGDTADIESKAVNVSSPDDPAAEESEEILELANGCLCCSIKDSGAAAIEKLMQRKGAFDHILLETTGLADPGPIASIFWHNEEFAAGLGRDIVLDGVVCVVDAFFGTQQMEEDHSGSEDHIGESLKQIAGSDVVLLNKVDLVSPETLATVESLIQRVNPAAPIHRTVRGDVDLAHIMGIKAFSAPPPSLTPVPVPVSAPTPHNHNHGHGDHCDHDHADARDPNHYELRGISSLQVSCPVLSPARFDALDAWIRSVLWENRIPDPSPSSATSTSTDAEGKGETELLVLRCKGLIAMETGERYVLQGVRSMYDMIQVDNDKEGKGQDEDIDIAVSQVGKIVLIGKGLSEDVRRSLINAISGV</sequence>
<dbReference type="PANTHER" id="PTHR13748:SF31">
    <property type="entry name" value="ZINC-REGULATED GTPASE METALLOPROTEIN ACTIVATOR 1A-RELATED"/>
    <property type="match status" value="1"/>
</dbReference>
<reference evidence="11 12" key="1">
    <citation type="journal article" date="2020" name="ISME J.">
        <title>Uncovering the hidden diversity of litter-decomposition mechanisms in mushroom-forming fungi.</title>
        <authorList>
            <person name="Floudas D."/>
            <person name="Bentzer J."/>
            <person name="Ahren D."/>
            <person name="Johansson T."/>
            <person name="Persson P."/>
            <person name="Tunlid A."/>
        </authorList>
    </citation>
    <scope>NUCLEOTIDE SEQUENCE [LARGE SCALE GENOMIC DNA]</scope>
    <source>
        <strain evidence="11 12">CBS 661.87</strain>
    </source>
</reference>
<evidence type="ECO:0000256" key="5">
    <source>
        <dbReference type="ARBA" id="ARBA00023186"/>
    </source>
</evidence>
<dbReference type="SUPFAM" id="SSF52540">
    <property type="entry name" value="P-loop containing nucleoside triphosphate hydrolases"/>
    <property type="match status" value="1"/>
</dbReference>
<keyword evidence="5" id="KW-0143">Chaperone</keyword>
<evidence type="ECO:0000256" key="7">
    <source>
        <dbReference type="ARBA" id="ARBA00049117"/>
    </source>
</evidence>
<name>A0A8H5HFW1_9AGAR</name>
<feature type="domain" description="CobW/HypB/UreG nucleotide-binding" evidence="9">
    <location>
        <begin position="26"/>
        <end position="224"/>
    </location>
</feature>
<keyword evidence="1" id="KW-0547">Nucleotide-binding</keyword>
<proteinExistence type="inferred from homology"/>
<dbReference type="EMBL" id="JAACJP010000008">
    <property type="protein sequence ID" value="KAF5382786.1"/>
    <property type="molecule type" value="Genomic_DNA"/>
</dbReference>
<dbReference type="GO" id="GO:0016787">
    <property type="term" value="F:hydrolase activity"/>
    <property type="evidence" value="ECO:0007669"/>
    <property type="project" value="UniProtKB-KW"/>
</dbReference>
<feature type="region of interest" description="Disordered" evidence="8">
    <location>
        <begin position="261"/>
        <end position="280"/>
    </location>
</feature>
<dbReference type="CDD" id="cd03112">
    <property type="entry name" value="CobW-like"/>
    <property type="match status" value="1"/>
</dbReference>
<dbReference type="OrthoDB" id="258627at2759"/>
<dbReference type="Pfam" id="PF07683">
    <property type="entry name" value="CobW_C"/>
    <property type="match status" value="1"/>
</dbReference>
<evidence type="ECO:0008006" key="13">
    <source>
        <dbReference type="Google" id="ProtNLM"/>
    </source>
</evidence>
<comment type="catalytic activity">
    <reaction evidence="7">
        <text>GTP + H2O = GDP + phosphate + H(+)</text>
        <dbReference type="Rhea" id="RHEA:19669"/>
        <dbReference type="ChEBI" id="CHEBI:15377"/>
        <dbReference type="ChEBI" id="CHEBI:15378"/>
        <dbReference type="ChEBI" id="CHEBI:37565"/>
        <dbReference type="ChEBI" id="CHEBI:43474"/>
        <dbReference type="ChEBI" id="CHEBI:58189"/>
    </reaction>
    <physiologicalReaction direction="left-to-right" evidence="7">
        <dbReference type="Rhea" id="RHEA:19670"/>
    </physiologicalReaction>
</comment>
<keyword evidence="12" id="KW-1185">Reference proteome</keyword>
<keyword evidence="4" id="KW-0342">GTP-binding</keyword>
<protein>
    <recommendedName>
        <fullName evidence="13">CobW-domain-containing protein</fullName>
    </recommendedName>
</protein>
<comment type="similarity">
    <text evidence="6">Belongs to the SIMIBI class G3E GTPase family. ZNG1 subfamily.</text>
</comment>
<dbReference type="AlphaFoldDB" id="A0A8H5HFW1"/>
<dbReference type="Gene3D" id="3.30.1220.10">
    <property type="entry name" value="CobW-like, C-terminal domain"/>
    <property type="match status" value="1"/>
</dbReference>
<organism evidence="11 12">
    <name type="scientific">Tricholomella constricta</name>
    <dbReference type="NCBI Taxonomy" id="117010"/>
    <lineage>
        <taxon>Eukaryota</taxon>
        <taxon>Fungi</taxon>
        <taxon>Dikarya</taxon>
        <taxon>Basidiomycota</taxon>
        <taxon>Agaricomycotina</taxon>
        <taxon>Agaricomycetes</taxon>
        <taxon>Agaricomycetidae</taxon>
        <taxon>Agaricales</taxon>
        <taxon>Tricholomatineae</taxon>
        <taxon>Lyophyllaceae</taxon>
        <taxon>Tricholomella</taxon>
    </lineage>
</organism>
<dbReference type="GO" id="GO:0005737">
    <property type="term" value="C:cytoplasm"/>
    <property type="evidence" value="ECO:0007669"/>
    <property type="project" value="TreeGrafter"/>
</dbReference>
<dbReference type="InterPro" id="IPR036627">
    <property type="entry name" value="CobW-likC_sf"/>
</dbReference>
<dbReference type="Gene3D" id="3.40.50.300">
    <property type="entry name" value="P-loop containing nucleotide triphosphate hydrolases"/>
    <property type="match status" value="1"/>
</dbReference>
<evidence type="ECO:0000313" key="11">
    <source>
        <dbReference type="EMBL" id="KAF5382786.1"/>
    </source>
</evidence>
<evidence type="ECO:0000256" key="1">
    <source>
        <dbReference type="ARBA" id="ARBA00022741"/>
    </source>
</evidence>
<evidence type="ECO:0000256" key="8">
    <source>
        <dbReference type="SAM" id="MobiDB-lite"/>
    </source>
</evidence>
<evidence type="ECO:0000259" key="9">
    <source>
        <dbReference type="Pfam" id="PF02492"/>
    </source>
</evidence>
<dbReference type="InterPro" id="IPR011629">
    <property type="entry name" value="CobW-like_C"/>
</dbReference>
<evidence type="ECO:0000256" key="2">
    <source>
        <dbReference type="ARBA" id="ARBA00022801"/>
    </source>
</evidence>
<dbReference type="GO" id="GO:0005525">
    <property type="term" value="F:GTP binding"/>
    <property type="evidence" value="ECO:0007669"/>
    <property type="project" value="UniProtKB-KW"/>
</dbReference>
<dbReference type="InterPro" id="IPR027417">
    <property type="entry name" value="P-loop_NTPase"/>
</dbReference>
<feature type="compositionally biased region" description="Basic and acidic residues" evidence="8">
    <location>
        <begin position="267"/>
        <end position="280"/>
    </location>
</feature>
<evidence type="ECO:0000256" key="6">
    <source>
        <dbReference type="ARBA" id="ARBA00034320"/>
    </source>
</evidence>